<dbReference type="EMBL" id="CP036290">
    <property type="protein sequence ID" value="QDU84393.1"/>
    <property type="molecule type" value="Genomic_DNA"/>
</dbReference>
<dbReference type="InterPro" id="IPR003593">
    <property type="entry name" value="AAA+_ATPase"/>
</dbReference>
<keyword evidence="6 12" id="KW-0067">ATP-binding</keyword>
<dbReference type="Gene3D" id="1.20.1560.10">
    <property type="entry name" value="ABC transporter type 1, transmembrane domain"/>
    <property type="match status" value="1"/>
</dbReference>
<evidence type="ECO:0000313" key="12">
    <source>
        <dbReference type="EMBL" id="QDU84393.1"/>
    </source>
</evidence>
<dbReference type="PROSITE" id="PS50893">
    <property type="entry name" value="ABC_TRANSPORTER_2"/>
    <property type="match status" value="1"/>
</dbReference>
<feature type="transmembrane region" description="Helical" evidence="9">
    <location>
        <begin position="174"/>
        <end position="192"/>
    </location>
</feature>
<dbReference type="InterPro" id="IPR027417">
    <property type="entry name" value="P-loop_NTPase"/>
</dbReference>
<dbReference type="SMART" id="SM00382">
    <property type="entry name" value="AAA"/>
    <property type="match status" value="1"/>
</dbReference>
<sequence length="610" mass="66445">MSAHHHDPEEDRPAERMDWRLWRRLVGYTLRYRRWTLMLIGCAIATGTVDGLFNLVVGRIVDAATDPGGDVVRWLCAYAGLIVLLCLLVRTFVSLGGRIRAHVAHDIRAEAFANVQRLSLDYFDKRPVGWLLARQTSDCDRLSQALSWGLLDIAWGLTTMTVSALAMLWLDLRLGLIALSVVPVLWVASLWFQRRILRTARQVRGLNSRLTAAYDETLSGVATVRAFGAQTGFQSRFEELTGSMRRRSVANANLSALYLPLVLSLAGLAGGLCLGFGGVSVFDGAISVGTLVAFLGYSRQFFEPLQEMAAWFCEFQMAQASAERVFGLIDEVPTVKDTPRALERLAAASERAGADGSAPDGLAPDGLPPRIGELRLEGVHFRYGDGPDVLAGLDLVIPEGATVALVGPTGGGKTTLTSLLCRFREPTRGRLVTSGVEYRERSLAWWQEQLGVVLQEPHLFSGTLADNLRYAKPGATDAELVEVARLAQLDRVLESHPDGFETQVGAGGARLSMGERQLVSLARALLADPQLLVMDEATSSVDTATERRLQAAVEQALVGRTAVVVAHRLSTIRGADLIVVIEGGRIVESGTHTELLERRGRYAELEALSR</sequence>
<dbReference type="OrthoDB" id="9762778at2"/>
<dbReference type="FunFam" id="3.40.50.300:FF:000299">
    <property type="entry name" value="ABC transporter ATP-binding protein/permease"/>
    <property type="match status" value="1"/>
</dbReference>
<dbReference type="CDD" id="cd18540">
    <property type="entry name" value="ABC_6TM_exporter_like"/>
    <property type="match status" value="1"/>
</dbReference>
<evidence type="ECO:0000256" key="5">
    <source>
        <dbReference type="ARBA" id="ARBA00022741"/>
    </source>
</evidence>
<dbReference type="RefSeq" id="WP_145185834.1">
    <property type="nucleotide sequence ID" value="NZ_CP036290.1"/>
</dbReference>
<dbReference type="Proteomes" id="UP000319342">
    <property type="component" value="Chromosome"/>
</dbReference>
<feature type="transmembrane region" description="Helical" evidence="9">
    <location>
        <begin position="72"/>
        <end position="93"/>
    </location>
</feature>
<dbReference type="GO" id="GO:0005886">
    <property type="term" value="C:plasma membrane"/>
    <property type="evidence" value="ECO:0007669"/>
    <property type="project" value="UniProtKB-SubCell"/>
</dbReference>
<evidence type="ECO:0000259" key="10">
    <source>
        <dbReference type="PROSITE" id="PS50893"/>
    </source>
</evidence>
<evidence type="ECO:0000256" key="7">
    <source>
        <dbReference type="ARBA" id="ARBA00022989"/>
    </source>
</evidence>
<evidence type="ECO:0000256" key="9">
    <source>
        <dbReference type="SAM" id="Phobius"/>
    </source>
</evidence>
<keyword evidence="4 9" id="KW-0812">Transmembrane</keyword>
<dbReference type="PROSITE" id="PS50929">
    <property type="entry name" value="ABC_TM1F"/>
    <property type="match status" value="1"/>
</dbReference>
<gene>
    <name evidence="12" type="ORF">Pla163_15000</name>
</gene>
<feature type="transmembrane region" description="Helical" evidence="9">
    <location>
        <begin position="254"/>
        <end position="272"/>
    </location>
</feature>
<dbReference type="PANTHER" id="PTHR43394:SF1">
    <property type="entry name" value="ATP-BINDING CASSETTE SUB-FAMILY B MEMBER 10, MITOCHONDRIAL"/>
    <property type="match status" value="1"/>
</dbReference>
<comment type="subcellular location">
    <subcellularLocation>
        <location evidence="1">Cell membrane</location>
        <topology evidence="1">Multi-pass membrane protein</topology>
    </subcellularLocation>
</comment>
<keyword evidence="5" id="KW-0547">Nucleotide-binding</keyword>
<evidence type="ECO:0000256" key="8">
    <source>
        <dbReference type="ARBA" id="ARBA00023136"/>
    </source>
</evidence>
<protein>
    <submittedName>
        <fullName evidence="12">Putative ABC transporter ATP-binding protein</fullName>
    </submittedName>
</protein>
<reference evidence="12 13" key="1">
    <citation type="submission" date="2019-02" db="EMBL/GenBank/DDBJ databases">
        <title>Deep-cultivation of Planctomycetes and their phenomic and genomic characterization uncovers novel biology.</title>
        <authorList>
            <person name="Wiegand S."/>
            <person name="Jogler M."/>
            <person name="Boedeker C."/>
            <person name="Pinto D."/>
            <person name="Vollmers J."/>
            <person name="Rivas-Marin E."/>
            <person name="Kohn T."/>
            <person name="Peeters S.H."/>
            <person name="Heuer A."/>
            <person name="Rast P."/>
            <person name="Oberbeckmann S."/>
            <person name="Bunk B."/>
            <person name="Jeske O."/>
            <person name="Meyerdierks A."/>
            <person name="Storesund J.E."/>
            <person name="Kallscheuer N."/>
            <person name="Luecker S."/>
            <person name="Lage O.M."/>
            <person name="Pohl T."/>
            <person name="Merkel B.J."/>
            <person name="Hornburger P."/>
            <person name="Mueller R.-W."/>
            <person name="Bruemmer F."/>
            <person name="Labrenz M."/>
            <person name="Spormann A.M."/>
            <person name="Op den Camp H."/>
            <person name="Overmann J."/>
            <person name="Amann R."/>
            <person name="Jetten M.S.M."/>
            <person name="Mascher T."/>
            <person name="Medema M.H."/>
            <person name="Devos D.P."/>
            <person name="Kaster A.-K."/>
            <person name="Ovreas L."/>
            <person name="Rohde M."/>
            <person name="Galperin M.Y."/>
            <person name="Jogler C."/>
        </authorList>
    </citation>
    <scope>NUCLEOTIDE SEQUENCE [LARGE SCALE GENOMIC DNA]</scope>
    <source>
        <strain evidence="12 13">Pla163</strain>
    </source>
</reference>
<proteinExistence type="predicted"/>
<dbReference type="GO" id="GO:0005524">
    <property type="term" value="F:ATP binding"/>
    <property type="evidence" value="ECO:0007669"/>
    <property type="project" value="UniProtKB-KW"/>
</dbReference>
<accession>A0A518CYT3</accession>
<dbReference type="SUPFAM" id="SSF52540">
    <property type="entry name" value="P-loop containing nucleoside triphosphate hydrolases"/>
    <property type="match status" value="1"/>
</dbReference>
<keyword evidence="13" id="KW-1185">Reference proteome</keyword>
<evidence type="ECO:0000313" key="13">
    <source>
        <dbReference type="Proteomes" id="UP000319342"/>
    </source>
</evidence>
<dbReference type="GO" id="GO:0015421">
    <property type="term" value="F:ABC-type oligopeptide transporter activity"/>
    <property type="evidence" value="ECO:0007669"/>
    <property type="project" value="TreeGrafter"/>
</dbReference>
<evidence type="ECO:0000256" key="1">
    <source>
        <dbReference type="ARBA" id="ARBA00004651"/>
    </source>
</evidence>
<evidence type="ECO:0000256" key="3">
    <source>
        <dbReference type="ARBA" id="ARBA00022475"/>
    </source>
</evidence>
<keyword evidence="7 9" id="KW-1133">Transmembrane helix</keyword>
<feature type="domain" description="ABC transporter" evidence="10">
    <location>
        <begin position="374"/>
        <end position="608"/>
    </location>
</feature>
<evidence type="ECO:0000256" key="6">
    <source>
        <dbReference type="ARBA" id="ARBA00022840"/>
    </source>
</evidence>
<dbReference type="AlphaFoldDB" id="A0A518CYT3"/>
<dbReference type="Pfam" id="PF00005">
    <property type="entry name" value="ABC_tran"/>
    <property type="match status" value="1"/>
</dbReference>
<dbReference type="InterPro" id="IPR039421">
    <property type="entry name" value="Type_1_exporter"/>
</dbReference>
<feature type="transmembrane region" description="Helical" evidence="9">
    <location>
        <begin position="145"/>
        <end position="168"/>
    </location>
</feature>
<evidence type="ECO:0000259" key="11">
    <source>
        <dbReference type="PROSITE" id="PS50929"/>
    </source>
</evidence>
<dbReference type="Pfam" id="PF00664">
    <property type="entry name" value="ABC_membrane"/>
    <property type="match status" value="1"/>
</dbReference>
<dbReference type="InterPro" id="IPR011527">
    <property type="entry name" value="ABC1_TM_dom"/>
</dbReference>
<organism evidence="12 13">
    <name type="scientific">Rohdeia mirabilis</name>
    <dbReference type="NCBI Taxonomy" id="2528008"/>
    <lineage>
        <taxon>Bacteria</taxon>
        <taxon>Pseudomonadati</taxon>
        <taxon>Planctomycetota</taxon>
        <taxon>Planctomycetia</taxon>
        <taxon>Planctomycetia incertae sedis</taxon>
        <taxon>Rohdeia</taxon>
    </lineage>
</organism>
<evidence type="ECO:0000256" key="2">
    <source>
        <dbReference type="ARBA" id="ARBA00022448"/>
    </source>
</evidence>
<feature type="transmembrane region" description="Helical" evidence="9">
    <location>
        <begin position="37"/>
        <end position="60"/>
    </location>
</feature>
<dbReference type="PANTHER" id="PTHR43394">
    <property type="entry name" value="ATP-DEPENDENT PERMEASE MDL1, MITOCHONDRIAL"/>
    <property type="match status" value="1"/>
</dbReference>
<keyword evidence="8 9" id="KW-0472">Membrane</keyword>
<dbReference type="GO" id="GO:0016887">
    <property type="term" value="F:ATP hydrolysis activity"/>
    <property type="evidence" value="ECO:0007669"/>
    <property type="project" value="InterPro"/>
</dbReference>
<dbReference type="Gene3D" id="3.40.50.300">
    <property type="entry name" value="P-loop containing nucleotide triphosphate hydrolases"/>
    <property type="match status" value="1"/>
</dbReference>
<dbReference type="InterPro" id="IPR003439">
    <property type="entry name" value="ABC_transporter-like_ATP-bd"/>
</dbReference>
<feature type="domain" description="ABC transmembrane type-1" evidence="11">
    <location>
        <begin position="37"/>
        <end position="317"/>
    </location>
</feature>
<dbReference type="SUPFAM" id="SSF90123">
    <property type="entry name" value="ABC transporter transmembrane region"/>
    <property type="match status" value="1"/>
</dbReference>
<dbReference type="InterPro" id="IPR036640">
    <property type="entry name" value="ABC1_TM_sf"/>
</dbReference>
<keyword evidence="3" id="KW-1003">Cell membrane</keyword>
<name>A0A518CYT3_9BACT</name>
<evidence type="ECO:0000256" key="4">
    <source>
        <dbReference type="ARBA" id="ARBA00022692"/>
    </source>
</evidence>
<keyword evidence="2" id="KW-0813">Transport</keyword>